<dbReference type="Proteomes" id="UP000290365">
    <property type="component" value="Chromosome"/>
</dbReference>
<reference evidence="7 8" key="1">
    <citation type="submission" date="2019-01" db="EMBL/GenBank/DDBJ databases">
        <title>Ktedonosporobacter rubrisoli SCAWS-G2.</title>
        <authorList>
            <person name="Huang Y."/>
            <person name="Yan B."/>
        </authorList>
    </citation>
    <scope>NUCLEOTIDE SEQUENCE [LARGE SCALE GENOMIC DNA]</scope>
    <source>
        <strain evidence="7 8">SCAWS-G2</strain>
    </source>
</reference>
<dbReference type="GO" id="GO:0046872">
    <property type="term" value="F:metal ion binding"/>
    <property type="evidence" value="ECO:0007669"/>
    <property type="project" value="UniProtKB-KW"/>
</dbReference>
<dbReference type="EMBL" id="CP035758">
    <property type="protein sequence ID" value="QBD82269.1"/>
    <property type="molecule type" value="Genomic_DNA"/>
</dbReference>
<evidence type="ECO:0000256" key="4">
    <source>
        <dbReference type="ARBA" id="ARBA00023004"/>
    </source>
</evidence>
<gene>
    <name evidence="7" type="ORF">EPA93_42345</name>
</gene>
<dbReference type="KEGG" id="kbs:EPA93_42345"/>
<accession>A0A4P6K2A9</accession>
<evidence type="ECO:0000256" key="1">
    <source>
        <dbReference type="ARBA" id="ARBA00022617"/>
    </source>
</evidence>
<keyword evidence="5" id="KW-0813">Transport</keyword>
<keyword evidence="3" id="KW-0479">Metal-binding</keyword>
<dbReference type="Gene3D" id="1.10.490.10">
    <property type="entry name" value="Globins"/>
    <property type="match status" value="1"/>
</dbReference>
<evidence type="ECO:0000256" key="3">
    <source>
        <dbReference type="ARBA" id="ARBA00022723"/>
    </source>
</evidence>
<keyword evidence="4" id="KW-0408">Iron</keyword>
<dbReference type="GO" id="GO:0046210">
    <property type="term" value="P:nitric oxide catabolic process"/>
    <property type="evidence" value="ECO:0007669"/>
    <property type="project" value="TreeGrafter"/>
</dbReference>
<keyword evidence="2 5" id="KW-0561">Oxygen transport</keyword>
<dbReference type="GO" id="GO:0019825">
    <property type="term" value="F:oxygen binding"/>
    <property type="evidence" value="ECO:0007669"/>
    <property type="project" value="InterPro"/>
</dbReference>
<dbReference type="InterPro" id="IPR009050">
    <property type="entry name" value="Globin-like_sf"/>
</dbReference>
<keyword evidence="1 5" id="KW-0349">Heme</keyword>
<dbReference type="PANTHER" id="PTHR43396:SF3">
    <property type="entry name" value="FLAVOHEMOPROTEIN"/>
    <property type="match status" value="1"/>
</dbReference>
<evidence type="ECO:0000256" key="2">
    <source>
        <dbReference type="ARBA" id="ARBA00022621"/>
    </source>
</evidence>
<dbReference type="GO" id="GO:0071500">
    <property type="term" value="P:cellular response to nitrosative stress"/>
    <property type="evidence" value="ECO:0007669"/>
    <property type="project" value="TreeGrafter"/>
</dbReference>
<dbReference type="InterPro" id="IPR012292">
    <property type="entry name" value="Globin/Proto"/>
</dbReference>
<comment type="similarity">
    <text evidence="5">Belongs to the globin family.</text>
</comment>
<dbReference type="RefSeq" id="WP_129893338.1">
    <property type="nucleotide sequence ID" value="NZ_CP035758.1"/>
</dbReference>
<dbReference type="PROSITE" id="PS01033">
    <property type="entry name" value="GLOBIN"/>
    <property type="match status" value="1"/>
</dbReference>
<dbReference type="Pfam" id="PF00042">
    <property type="entry name" value="Globin"/>
    <property type="match status" value="1"/>
</dbReference>
<dbReference type="PANTHER" id="PTHR43396">
    <property type="entry name" value="FLAVOHEMOPROTEIN"/>
    <property type="match status" value="1"/>
</dbReference>
<dbReference type="SUPFAM" id="SSF46458">
    <property type="entry name" value="Globin-like"/>
    <property type="match status" value="1"/>
</dbReference>
<dbReference type="GO" id="GO:0071949">
    <property type="term" value="F:FAD binding"/>
    <property type="evidence" value="ECO:0007669"/>
    <property type="project" value="TreeGrafter"/>
</dbReference>
<evidence type="ECO:0000256" key="5">
    <source>
        <dbReference type="RuleBase" id="RU000356"/>
    </source>
</evidence>
<dbReference type="InterPro" id="IPR000971">
    <property type="entry name" value="Globin"/>
</dbReference>
<protein>
    <recommendedName>
        <fullName evidence="6">Globin domain-containing protein</fullName>
    </recommendedName>
</protein>
<dbReference type="GO" id="GO:0008941">
    <property type="term" value="F:nitric oxide dioxygenase NAD(P)H activity"/>
    <property type="evidence" value="ECO:0007669"/>
    <property type="project" value="TreeGrafter"/>
</dbReference>
<proteinExistence type="inferred from homology"/>
<evidence type="ECO:0000259" key="6">
    <source>
        <dbReference type="PROSITE" id="PS01033"/>
    </source>
</evidence>
<dbReference type="GO" id="GO:0020037">
    <property type="term" value="F:heme binding"/>
    <property type="evidence" value="ECO:0007669"/>
    <property type="project" value="InterPro"/>
</dbReference>
<dbReference type="OrthoDB" id="9801223at2"/>
<dbReference type="AlphaFoldDB" id="A0A4P6K2A9"/>
<evidence type="ECO:0000313" key="8">
    <source>
        <dbReference type="Proteomes" id="UP000290365"/>
    </source>
</evidence>
<organism evidence="7 8">
    <name type="scientific">Ktedonosporobacter rubrisoli</name>
    <dbReference type="NCBI Taxonomy" id="2509675"/>
    <lineage>
        <taxon>Bacteria</taxon>
        <taxon>Bacillati</taxon>
        <taxon>Chloroflexota</taxon>
        <taxon>Ktedonobacteria</taxon>
        <taxon>Ktedonobacterales</taxon>
        <taxon>Ktedonosporobacteraceae</taxon>
        <taxon>Ktedonosporobacter</taxon>
    </lineage>
</organism>
<name>A0A4P6K2A9_KTERU</name>
<sequence length="154" mass="17876">MDKVLLKESFERISRQKEAFAATFYQRLQEKCPHLLPFFANVDIKRQQTSLMATLAVLVRGIEQGDDLSPIFRKLGRVHHERHIRAEHYPDFGSTLMETLAQFDPEWTREHREAWAAALDQCVRGMMESYDPGATVYRVQISGVRTRRDSLPVS</sequence>
<dbReference type="GO" id="GO:0005344">
    <property type="term" value="F:oxygen carrier activity"/>
    <property type="evidence" value="ECO:0007669"/>
    <property type="project" value="UniProtKB-KW"/>
</dbReference>
<feature type="domain" description="Globin" evidence="6">
    <location>
        <begin position="1"/>
        <end position="131"/>
    </location>
</feature>
<keyword evidence="8" id="KW-1185">Reference proteome</keyword>
<evidence type="ECO:0000313" key="7">
    <source>
        <dbReference type="EMBL" id="QBD82269.1"/>
    </source>
</evidence>